<reference evidence="6" key="1">
    <citation type="journal article" date="2019" name="Int. J. Syst. Evol. Microbiol.">
        <title>The Global Catalogue of Microorganisms (GCM) 10K type strain sequencing project: providing services to taxonomists for standard genome sequencing and annotation.</title>
        <authorList>
            <consortium name="The Broad Institute Genomics Platform"/>
            <consortium name="The Broad Institute Genome Sequencing Center for Infectious Disease"/>
            <person name="Wu L."/>
            <person name="Ma J."/>
        </authorList>
    </citation>
    <scope>NUCLEOTIDE SEQUENCE [LARGE SCALE GENOMIC DNA]</scope>
    <source>
        <strain evidence="6">CGMCC 4.7677</strain>
    </source>
</reference>
<proteinExistence type="predicted"/>
<feature type="domain" description="HTH gntR-type" evidence="4">
    <location>
        <begin position="10"/>
        <end position="80"/>
    </location>
</feature>
<accession>A0ABQ3IWM5</accession>
<dbReference type="InterPro" id="IPR036390">
    <property type="entry name" value="WH_DNA-bd_sf"/>
</dbReference>
<evidence type="ECO:0000256" key="2">
    <source>
        <dbReference type="ARBA" id="ARBA00023125"/>
    </source>
</evidence>
<dbReference type="Gene3D" id="1.10.10.10">
    <property type="entry name" value="Winged helix-like DNA-binding domain superfamily/Winged helix DNA-binding domain"/>
    <property type="match status" value="1"/>
</dbReference>
<dbReference type="PANTHER" id="PTHR43537:SF5">
    <property type="entry name" value="UXU OPERON TRANSCRIPTIONAL REGULATOR"/>
    <property type="match status" value="1"/>
</dbReference>
<dbReference type="Proteomes" id="UP000605897">
    <property type="component" value="Unassembled WGS sequence"/>
</dbReference>
<keyword evidence="2" id="KW-0238">DNA-binding</keyword>
<dbReference type="EMBL" id="BNAU01000002">
    <property type="protein sequence ID" value="GHE91606.1"/>
    <property type="molecule type" value="Genomic_DNA"/>
</dbReference>
<dbReference type="InterPro" id="IPR011711">
    <property type="entry name" value="GntR_C"/>
</dbReference>
<gene>
    <name evidence="5" type="ORF">GCM10017786_25140</name>
</gene>
<evidence type="ECO:0000313" key="5">
    <source>
        <dbReference type="EMBL" id="GHE91606.1"/>
    </source>
</evidence>
<evidence type="ECO:0000259" key="4">
    <source>
        <dbReference type="PROSITE" id="PS50949"/>
    </source>
</evidence>
<dbReference type="PANTHER" id="PTHR43537">
    <property type="entry name" value="TRANSCRIPTIONAL REGULATOR, GNTR FAMILY"/>
    <property type="match status" value="1"/>
</dbReference>
<dbReference type="CDD" id="cd07377">
    <property type="entry name" value="WHTH_GntR"/>
    <property type="match status" value="1"/>
</dbReference>
<evidence type="ECO:0000256" key="3">
    <source>
        <dbReference type="ARBA" id="ARBA00023163"/>
    </source>
</evidence>
<comment type="caution">
    <text evidence="5">The sequence shown here is derived from an EMBL/GenBank/DDBJ whole genome shotgun (WGS) entry which is preliminary data.</text>
</comment>
<sequence>MVGMVSGARVPQYQQLADTLRSQIMSGDLAAGERLPPEPELMARYGVSRSTWREALRTLAAEKLVIATRGVTGGTFVVEPSTDDIEAYLRNSLVMLARSQLSAEQILEARRFLEIPACGIAAERRSDEHIAALRQSIVDLDATVDDATWSPNNEFHNTLLDATANPLLRALLSPISAALHRNIERDHAGVGFRDQVSREHKEILEAVEARDAAGAEEAMRRHLDSLHPVYVKLGRRGKKQTPR</sequence>
<dbReference type="InterPro" id="IPR000524">
    <property type="entry name" value="Tscrpt_reg_HTH_GntR"/>
</dbReference>
<organism evidence="5 6">
    <name type="scientific">Amycolatopsis deserti</name>
    <dbReference type="NCBI Taxonomy" id="185696"/>
    <lineage>
        <taxon>Bacteria</taxon>
        <taxon>Bacillati</taxon>
        <taxon>Actinomycetota</taxon>
        <taxon>Actinomycetes</taxon>
        <taxon>Pseudonocardiales</taxon>
        <taxon>Pseudonocardiaceae</taxon>
        <taxon>Amycolatopsis</taxon>
    </lineage>
</organism>
<keyword evidence="1" id="KW-0805">Transcription regulation</keyword>
<dbReference type="RefSeq" id="WP_191244676.1">
    <property type="nucleotide sequence ID" value="NZ_BNAU01000002.1"/>
</dbReference>
<dbReference type="Pfam" id="PF00392">
    <property type="entry name" value="GntR"/>
    <property type="match status" value="1"/>
</dbReference>
<dbReference type="SUPFAM" id="SSF48008">
    <property type="entry name" value="GntR ligand-binding domain-like"/>
    <property type="match status" value="1"/>
</dbReference>
<name>A0ABQ3IWM5_9PSEU</name>
<evidence type="ECO:0000256" key="1">
    <source>
        <dbReference type="ARBA" id="ARBA00023015"/>
    </source>
</evidence>
<dbReference type="InterPro" id="IPR036388">
    <property type="entry name" value="WH-like_DNA-bd_sf"/>
</dbReference>
<keyword evidence="3" id="KW-0804">Transcription</keyword>
<dbReference type="SUPFAM" id="SSF46785">
    <property type="entry name" value="Winged helix' DNA-binding domain"/>
    <property type="match status" value="1"/>
</dbReference>
<protein>
    <submittedName>
        <fullName evidence="5">GntR family transcriptional regulator</fullName>
    </submittedName>
</protein>
<dbReference type="Pfam" id="PF07729">
    <property type="entry name" value="FCD"/>
    <property type="match status" value="1"/>
</dbReference>
<dbReference type="Gene3D" id="1.20.120.530">
    <property type="entry name" value="GntR ligand-binding domain-like"/>
    <property type="match status" value="1"/>
</dbReference>
<dbReference type="PROSITE" id="PS50949">
    <property type="entry name" value="HTH_GNTR"/>
    <property type="match status" value="1"/>
</dbReference>
<dbReference type="SMART" id="SM00345">
    <property type="entry name" value="HTH_GNTR"/>
    <property type="match status" value="1"/>
</dbReference>
<evidence type="ECO:0000313" key="6">
    <source>
        <dbReference type="Proteomes" id="UP000605897"/>
    </source>
</evidence>
<dbReference type="SMART" id="SM00895">
    <property type="entry name" value="FCD"/>
    <property type="match status" value="1"/>
</dbReference>
<dbReference type="InterPro" id="IPR008920">
    <property type="entry name" value="TF_FadR/GntR_C"/>
</dbReference>
<dbReference type="PRINTS" id="PR00035">
    <property type="entry name" value="HTHGNTR"/>
</dbReference>
<keyword evidence="6" id="KW-1185">Reference proteome</keyword>